<dbReference type="Pfam" id="PF01844">
    <property type="entry name" value="HNH"/>
    <property type="match status" value="1"/>
</dbReference>
<evidence type="ECO:0000313" key="7">
    <source>
        <dbReference type="Proteomes" id="UP001223261"/>
    </source>
</evidence>
<gene>
    <name evidence="6" type="ORF">PYH69_09595</name>
</gene>
<dbReference type="GO" id="GO:0003676">
    <property type="term" value="F:nucleic acid binding"/>
    <property type="evidence" value="ECO:0007669"/>
    <property type="project" value="InterPro"/>
</dbReference>
<evidence type="ECO:0000256" key="2">
    <source>
        <dbReference type="ARBA" id="ARBA00022801"/>
    </source>
</evidence>
<dbReference type="InterPro" id="IPR002711">
    <property type="entry name" value="HNH"/>
</dbReference>
<dbReference type="GO" id="GO:0016787">
    <property type="term" value="F:hydrolase activity"/>
    <property type="evidence" value="ECO:0007669"/>
    <property type="project" value="UniProtKB-KW"/>
</dbReference>
<evidence type="ECO:0000256" key="1">
    <source>
        <dbReference type="ARBA" id="ARBA00022722"/>
    </source>
</evidence>
<comment type="similarity">
    <text evidence="3">Belongs to the HNH nuclease family.</text>
</comment>
<protein>
    <recommendedName>
        <fullName evidence="4">Putative HNH nuclease YajD</fullName>
    </recommendedName>
</protein>
<keyword evidence="6" id="KW-0255">Endonuclease</keyword>
<dbReference type="GO" id="GO:0005829">
    <property type="term" value="C:cytosol"/>
    <property type="evidence" value="ECO:0007669"/>
    <property type="project" value="TreeGrafter"/>
</dbReference>
<dbReference type="RefSeq" id="WP_282861780.1">
    <property type="nucleotide sequence ID" value="NZ_CP118848.1"/>
</dbReference>
<keyword evidence="1" id="KW-0540">Nuclease</keyword>
<accession>A0AAX3W2N6</accession>
<dbReference type="EMBL" id="CP118848">
    <property type="protein sequence ID" value="WHI59009.1"/>
    <property type="molecule type" value="Genomic_DNA"/>
</dbReference>
<organism evidence="6 7">
    <name type="scientific">Mammaliicoccus lentus</name>
    <name type="common">Staphylococcus lentus</name>
    <dbReference type="NCBI Taxonomy" id="42858"/>
    <lineage>
        <taxon>Bacteria</taxon>
        <taxon>Bacillati</taxon>
        <taxon>Bacillota</taxon>
        <taxon>Bacilli</taxon>
        <taxon>Bacillales</taxon>
        <taxon>Staphylococcaceae</taxon>
        <taxon>Mammaliicoccus</taxon>
    </lineage>
</organism>
<dbReference type="PANTHER" id="PTHR41286">
    <property type="entry name" value="HNH NUCLEASE YAJD-RELATED"/>
    <property type="match status" value="1"/>
</dbReference>
<dbReference type="PANTHER" id="PTHR41286:SF1">
    <property type="entry name" value="HNH NUCLEASE YAJD-RELATED"/>
    <property type="match status" value="1"/>
</dbReference>
<feature type="domain" description="HNH nuclease" evidence="5">
    <location>
        <begin position="61"/>
        <end position="117"/>
    </location>
</feature>
<dbReference type="GO" id="GO:0008270">
    <property type="term" value="F:zinc ion binding"/>
    <property type="evidence" value="ECO:0007669"/>
    <property type="project" value="InterPro"/>
</dbReference>
<evidence type="ECO:0000256" key="4">
    <source>
        <dbReference type="ARBA" id="ARBA00040194"/>
    </source>
</evidence>
<keyword evidence="2" id="KW-0378">Hydrolase</keyword>
<evidence type="ECO:0000313" key="6">
    <source>
        <dbReference type="EMBL" id="WHI59009.1"/>
    </source>
</evidence>
<dbReference type="AlphaFoldDB" id="A0AAX3W2N6"/>
<dbReference type="Proteomes" id="UP001223261">
    <property type="component" value="Chromosome"/>
</dbReference>
<dbReference type="GO" id="GO:0004519">
    <property type="term" value="F:endonuclease activity"/>
    <property type="evidence" value="ECO:0007669"/>
    <property type="project" value="UniProtKB-KW"/>
</dbReference>
<dbReference type="SMART" id="SM00507">
    <property type="entry name" value="HNHc"/>
    <property type="match status" value="1"/>
</dbReference>
<name>A0AAX3W2N6_MAMLE</name>
<sequence length="147" mass="17790">MIAIPVRKCSKVNCNKLIPFTETYCDDHKELTKQSNKDYETFRYERDKQFIKEYNKKIWKDTRKSIMLRDDGLCQYCLAEGIIQRAEVVDHFIPMRDAFEKRFDADNLVASCIRHNTLKEQDERRLRNNEITIEEFKLRWRFGNESL</sequence>
<evidence type="ECO:0000259" key="5">
    <source>
        <dbReference type="SMART" id="SM00507"/>
    </source>
</evidence>
<evidence type="ECO:0000256" key="3">
    <source>
        <dbReference type="ARBA" id="ARBA00038412"/>
    </source>
</evidence>
<proteinExistence type="inferred from homology"/>
<reference evidence="6" key="1">
    <citation type="journal article" date="2023" name="Antibiotics">
        <title>Prevalence and Molecular Characterization of Methicillin-Resistant Staphylococci (MRS) and Mammaliicocci (MRM) in Dromedary Camels from Algeria: First Detection of SCCmec-mecC Hybrid in Methicillin-Resistant Mammaliicoccus lentus.</title>
        <authorList>
            <person name="Belhout C."/>
            <person name="Boyen F."/>
            <person name="Vereecke N."/>
            <person name="Theuns S."/>
            <person name="Taibi N."/>
            <person name="Stegger M."/>
            <person name="de la Fe-Rodriguez P.Y."/>
            <person name="Bouayad L."/>
            <person name="Elgroud R."/>
            <person name="Butaye P."/>
        </authorList>
    </citation>
    <scope>NUCLEOTIDE SEQUENCE</scope>
    <source>
        <strain evidence="6">7048</strain>
    </source>
</reference>
<dbReference type="Gene3D" id="1.10.30.50">
    <property type="match status" value="1"/>
</dbReference>
<dbReference type="InterPro" id="IPR003615">
    <property type="entry name" value="HNH_nuc"/>
</dbReference>